<accession>A0A1H6JN72</accession>
<evidence type="ECO:0000313" key="2">
    <source>
        <dbReference type="Proteomes" id="UP000199215"/>
    </source>
</evidence>
<protein>
    <submittedName>
        <fullName evidence="1">Uncharacterized protein</fullName>
    </submittedName>
</protein>
<reference evidence="1 2" key="1">
    <citation type="submission" date="2016-10" db="EMBL/GenBank/DDBJ databases">
        <authorList>
            <person name="de Groot N.N."/>
        </authorList>
    </citation>
    <scope>NUCLEOTIDE SEQUENCE [LARGE SCALE GENOMIC DNA]</scope>
    <source>
        <strain evidence="1 2">IBRC-M10418</strain>
    </source>
</reference>
<gene>
    <name evidence="1" type="ORF">SAMN05192561_1125</name>
</gene>
<dbReference type="EMBL" id="FNWU01000012">
    <property type="protein sequence ID" value="SEH60473.1"/>
    <property type="molecule type" value="Genomic_DNA"/>
</dbReference>
<dbReference type="OrthoDB" id="350576at2157"/>
<dbReference type="AlphaFoldDB" id="A0A1H6JN72"/>
<dbReference type="RefSeq" id="WP_092817577.1">
    <property type="nucleotide sequence ID" value="NZ_FNWU01000012.1"/>
</dbReference>
<sequence>MTVSPVTIDVSAQTGALPQETFTDVAVIGTATAAPPDAAFDEVNQYQSASEVANDYGDGSDVHVASQALAEMGASSWYVQVLEQTEVVDEDVDDGTTVANTPVHGEAGVTASNRDVVYSTEEPPAQPDNGEVAINTATGEVTTDDGTTATLTYSYVDWSTLEELEYKGINRAHLADTRAGREHIGDYDEFVSWASAAQVGVPLPIEDPSSYADDETAMTAAHEIAGYVPGGHVLGVTAKTSADIGAYKLGQMAVNDPWLDPYFDGEGYPYAIDSIPGRLIGDPGDTGTFVGGDADGNGPVNVVVSVSGVNVLWRSVSTAGAASDYQWFDVQMTEYFATSLIENSLTSLALNRDKIPFTGDGQSMIESTIVDTLVQYTGGPDDPFAETDIYVPEPEDLPEDDRANKRWTGIELEYRLSGSAQTFTVDLTVTV</sequence>
<evidence type="ECO:0000313" key="1">
    <source>
        <dbReference type="EMBL" id="SEH60473.1"/>
    </source>
</evidence>
<name>A0A1H6JN72_9EURY</name>
<dbReference type="STRING" id="1267564.SAMN05192561_1125"/>
<organism evidence="1 2">
    <name type="scientific">Halopenitus malekzadehii</name>
    <dbReference type="NCBI Taxonomy" id="1267564"/>
    <lineage>
        <taxon>Archaea</taxon>
        <taxon>Methanobacteriati</taxon>
        <taxon>Methanobacteriota</taxon>
        <taxon>Stenosarchaea group</taxon>
        <taxon>Halobacteria</taxon>
        <taxon>Halobacteriales</taxon>
        <taxon>Haloferacaceae</taxon>
        <taxon>Halopenitus</taxon>
    </lineage>
</organism>
<dbReference type="Proteomes" id="UP000199215">
    <property type="component" value="Unassembled WGS sequence"/>
</dbReference>
<keyword evidence="2" id="KW-1185">Reference proteome</keyword>
<proteinExistence type="predicted"/>